<dbReference type="GO" id="GO:0003677">
    <property type="term" value="F:DNA binding"/>
    <property type="evidence" value="ECO:0007669"/>
    <property type="project" value="UniProtKB-KW"/>
</dbReference>
<accession>A0A5P2D1T9</accession>
<evidence type="ECO:0000313" key="2">
    <source>
        <dbReference type="Proteomes" id="UP000325211"/>
    </source>
</evidence>
<proteinExistence type="predicted"/>
<dbReference type="AlphaFoldDB" id="A0A5P2D1T9"/>
<dbReference type="RefSeq" id="WP_150208266.1">
    <property type="nucleotide sequence ID" value="NZ_CP029190.1"/>
</dbReference>
<reference evidence="1 2" key="1">
    <citation type="submission" date="2018-05" db="EMBL/GenBank/DDBJ databases">
        <title>Streptomyces venezuelae.</title>
        <authorList>
            <person name="Kim W."/>
            <person name="Lee N."/>
            <person name="Cho B.-K."/>
        </authorList>
    </citation>
    <scope>NUCLEOTIDE SEQUENCE [LARGE SCALE GENOMIC DNA]</scope>
    <source>
        <strain evidence="1 2">ATCC 21782</strain>
    </source>
</reference>
<sequence length="318" mass="34155">MEDHAEAARAGDDVAAMTAALLETDRTYGARYAAPAALQAVRTAARTASRTGSRRPPGAATLAELFEVAGWILFDAEQHAASYRLNRRALALARADTSRTASVELLTLSVLCMQHAHLGRPRDSLRISSAVLAGPGLPERVAAIFRVREARAQAQMQQRRAALGSLSAARDLLADGPSDRDPAWAWWFDRAELDGHHGLAHAELGDLDRAAEQLHGAAAAGDAPAYRSLFAAELADVLARAGAWREADAWLSTLLDSVPRIGSVRALNALGRAARTIEHAAGVPRALRATNGQLSELLRRERRERRERSRACVASPPV</sequence>
<dbReference type="EMBL" id="CP029190">
    <property type="protein sequence ID" value="QES48723.1"/>
    <property type="molecule type" value="Genomic_DNA"/>
</dbReference>
<gene>
    <name evidence="1" type="ORF">DEJ50_13695</name>
</gene>
<name>A0A5P2D1T9_STRVZ</name>
<dbReference type="Proteomes" id="UP000325211">
    <property type="component" value="Chromosome"/>
</dbReference>
<dbReference type="OrthoDB" id="3428567at2"/>
<evidence type="ECO:0000313" key="1">
    <source>
        <dbReference type="EMBL" id="QES48723.1"/>
    </source>
</evidence>
<organism evidence="1 2">
    <name type="scientific">Streptomyces venezuelae</name>
    <dbReference type="NCBI Taxonomy" id="54571"/>
    <lineage>
        <taxon>Bacteria</taxon>
        <taxon>Bacillati</taxon>
        <taxon>Actinomycetota</taxon>
        <taxon>Actinomycetes</taxon>
        <taxon>Kitasatosporales</taxon>
        <taxon>Streptomycetaceae</taxon>
        <taxon>Streptomyces</taxon>
    </lineage>
</organism>
<protein>
    <submittedName>
        <fullName evidence="1">DNA-binding protein</fullName>
    </submittedName>
</protein>
<keyword evidence="1" id="KW-0238">DNA-binding</keyword>